<protein>
    <recommendedName>
        <fullName evidence="1">O-methyltransferase C-terminal domain-containing protein</fullName>
    </recommendedName>
</protein>
<dbReference type="OrthoDB" id="1535081at2759"/>
<organism evidence="2 3">
    <name type="scientific">Pseudogymnoascus verrucosus</name>
    <dbReference type="NCBI Taxonomy" id="342668"/>
    <lineage>
        <taxon>Eukaryota</taxon>
        <taxon>Fungi</taxon>
        <taxon>Dikarya</taxon>
        <taxon>Ascomycota</taxon>
        <taxon>Pezizomycotina</taxon>
        <taxon>Leotiomycetes</taxon>
        <taxon>Thelebolales</taxon>
        <taxon>Thelebolaceae</taxon>
        <taxon>Pseudogymnoascus</taxon>
    </lineage>
</organism>
<evidence type="ECO:0000313" key="3">
    <source>
        <dbReference type="Proteomes" id="UP000091956"/>
    </source>
</evidence>
<evidence type="ECO:0000313" key="2">
    <source>
        <dbReference type="EMBL" id="OBT93575.1"/>
    </source>
</evidence>
<dbReference type="Pfam" id="PF00891">
    <property type="entry name" value="Methyltransf_2"/>
    <property type="match status" value="1"/>
</dbReference>
<evidence type="ECO:0000259" key="1">
    <source>
        <dbReference type="Pfam" id="PF00891"/>
    </source>
</evidence>
<proteinExistence type="predicted"/>
<dbReference type="PANTHER" id="PTHR43712:SF18">
    <property type="entry name" value="PUTATIVE (AFU_ORTHOLOGUE AFUA_4G14240)-RELATED"/>
    <property type="match status" value="1"/>
</dbReference>
<accession>A0A1B8GCJ4</accession>
<dbReference type="PANTHER" id="PTHR43712">
    <property type="entry name" value="PUTATIVE (AFU_ORTHOLOGUE AFUA_4G14580)-RELATED"/>
    <property type="match status" value="1"/>
</dbReference>
<name>A0A1B8GCJ4_9PEZI</name>
<dbReference type="GO" id="GO:0008171">
    <property type="term" value="F:O-methyltransferase activity"/>
    <property type="evidence" value="ECO:0007669"/>
    <property type="project" value="InterPro"/>
</dbReference>
<dbReference type="InterPro" id="IPR029063">
    <property type="entry name" value="SAM-dependent_MTases_sf"/>
</dbReference>
<gene>
    <name evidence="2" type="ORF">VE01_08361</name>
</gene>
<reference evidence="3" key="2">
    <citation type="journal article" date="2018" name="Nat. Commun.">
        <title>Extreme sensitivity to ultraviolet light in the fungal pathogen causing white-nose syndrome of bats.</title>
        <authorList>
            <person name="Palmer J.M."/>
            <person name="Drees K.P."/>
            <person name="Foster J.T."/>
            <person name="Lindner D.L."/>
        </authorList>
    </citation>
    <scope>NUCLEOTIDE SEQUENCE [LARGE SCALE GENOMIC DNA]</scope>
    <source>
        <strain evidence="3">UAMH 10579</strain>
    </source>
</reference>
<dbReference type="SUPFAM" id="SSF53335">
    <property type="entry name" value="S-adenosyl-L-methionine-dependent methyltransferases"/>
    <property type="match status" value="1"/>
</dbReference>
<reference evidence="2 3" key="1">
    <citation type="submission" date="2016-03" db="EMBL/GenBank/DDBJ databases">
        <title>Comparative genomics of Pseudogymnoascus destructans, the fungus causing white-nose syndrome of bats.</title>
        <authorList>
            <person name="Palmer J.M."/>
            <person name="Drees K.P."/>
            <person name="Foster J.T."/>
            <person name="Lindner D.L."/>
        </authorList>
    </citation>
    <scope>NUCLEOTIDE SEQUENCE [LARGE SCALE GENOMIC DNA]</scope>
    <source>
        <strain evidence="2 3">UAMH 10579</strain>
    </source>
</reference>
<dbReference type="InterPro" id="IPR001077">
    <property type="entry name" value="COMT_C"/>
</dbReference>
<dbReference type="RefSeq" id="XP_018127308.1">
    <property type="nucleotide sequence ID" value="XM_018277786.2"/>
</dbReference>
<keyword evidence="3" id="KW-1185">Reference proteome</keyword>
<feature type="domain" description="O-methyltransferase C-terminal" evidence="1">
    <location>
        <begin position="210"/>
        <end position="344"/>
    </location>
</feature>
<dbReference type="EMBL" id="KV460252">
    <property type="protein sequence ID" value="OBT93575.1"/>
    <property type="molecule type" value="Genomic_DNA"/>
</dbReference>
<dbReference type="Gene3D" id="3.40.50.150">
    <property type="entry name" value="Vaccinia Virus protein VP39"/>
    <property type="match status" value="1"/>
</dbReference>
<dbReference type="Proteomes" id="UP000091956">
    <property type="component" value="Unassembled WGS sequence"/>
</dbReference>
<dbReference type="AlphaFoldDB" id="A0A1B8GCJ4"/>
<sequence>MTPPPGALLAAKVTAAGALGFIPVVVHFRLFETLAKIGTAASSTEILEANNIERTEEEKAASPLCLKLVEDTLFVLSGQGLVDLISDNVFAPNAITHHWASQPSAPHGALHFTTEVLLASAFLMPKLQATHFAYPLADADTPYQHAFSLLGEKSLAQQHTYSIMEEIGRMDSFNIFMDGKFGSFGTLPERLQRFGYDLDAAIGGTESDVVMVDIGGGTGAALIELKAAYPHLAASSLVVQEFQTDLQTLDSGITLQEWNFKTSPQPIRGALIYSLTHILHNNSDLEALKLLKKLVDAMEPYSRLLIHEFSKNSNYGNMHGTMVGLYAGRLRSAEEWAAMAEVVGLKITFEVYPEAGEGLIEMMKVT</sequence>
<dbReference type="GeneID" id="28841747"/>